<proteinExistence type="predicted"/>
<dbReference type="InterPro" id="IPR036390">
    <property type="entry name" value="WH_DNA-bd_sf"/>
</dbReference>
<dbReference type="RefSeq" id="WP_067752480.1">
    <property type="nucleotide sequence ID" value="NZ_CP015772.1"/>
</dbReference>
<reference evidence="5 6" key="1">
    <citation type="submission" date="2016-05" db="EMBL/GenBank/DDBJ databases">
        <title>Niabella ginsenosidivorans BS26 whole genome sequencing.</title>
        <authorList>
            <person name="Im W.T."/>
            <person name="Siddiqi M.Z."/>
        </authorList>
    </citation>
    <scope>NUCLEOTIDE SEQUENCE [LARGE SCALE GENOMIC DNA]</scope>
    <source>
        <strain evidence="5 6">BS26</strain>
    </source>
</reference>
<protein>
    <submittedName>
        <fullName evidence="5">Transcriptional regulator</fullName>
    </submittedName>
</protein>
<dbReference type="PROSITE" id="PS00894">
    <property type="entry name" value="HTH_DEOR_1"/>
    <property type="match status" value="1"/>
</dbReference>
<dbReference type="InterPro" id="IPR050313">
    <property type="entry name" value="Carb_Metab_HTH_regulators"/>
</dbReference>
<dbReference type="InterPro" id="IPR001034">
    <property type="entry name" value="DeoR_HTH"/>
</dbReference>
<dbReference type="KEGG" id="nia:A8C56_04260"/>
<dbReference type="PRINTS" id="PR00037">
    <property type="entry name" value="HTHLACR"/>
</dbReference>
<dbReference type="InterPro" id="IPR037171">
    <property type="entry name" value="NagB/RpiA_transferase-like"/>
</dbReference>
<dbReference type="Pfam" id="PF00455">
    <property type="entry name" value="DeoRC"/>
    <property type="match status" value="1"/>
</dbReference>
<dbReference type="SUPFAM" id="SSF46785">
    <property type="entry name" value="Winged helix' DNA-binding domain"/>
    <property type="match status" value="1"/>
</dbReference>
<dbReference type="InterPro" id="IPR036388">
    <property type="entry name" value="WH-like_DNA-bd_sf"/>
</dbReference>
<evidence type="ECO:0000313" key="5">
    <source>
        <dbReference type="EMBL" id="ANH80295.1"/>
    </source>
</evidence>
<dbReference type="PANTHER" id="PTHR30363:SF46">
    <property type="entry name" value="LYSR FAMILY TRANSCRIPTIONAL REGULATOR"/>
    <property type="match status" value="1"/>
</dbReference>
<dbReference type="InterPro" id="IPR014036">
    <property type="entry name" value="DeoR-like_C"/>
</dbReference>
<evidence type="ECO:0000256" key="1">
    <source>
        <dbReference type="ARBA" id="ARBA00023015"/>
    </source>
</evidence>
<dbReference type="GO" id="GO:0003700">
    <property type="term" value="F:DNA-binding transcription factor activity"/>
    <property type="evidence" value="ECO:0007669"/>
    <property type="project" value="InterPro"/>
</dbReference>
<keyword evidence="1" id="KW-0805">Transcription regulation</keyword>
<gene>
    <name evidence="5" type="ORF">A8C56_04260</name>
</gene>
<dbReference type="InterPro" id="IPR018356">
    <property type="entry name" value="Tscrpt_reg_HTH_DeoR_CS"/>
</dbReference>
<dbReference type="AlphaFoldDB" id="A0A1A9HYY4"/>
<dbReference type="EMBL" id="CP015772">
    <property type="protein sequence ID" value="ANH80295.1"/>
    <property type="molecule type" value="Genomic_DNA"/>
</dbReference>
<evidence type="ECO:0000256" key="2">
    <source>
        <dbReference type="ARBA" id="ARBA00023125"/>
    </source>
</evidence>
<dbReference type="SUPFAM" id="SSF100950">
    <property type="entry name" value="NagB/RpiA/CoA transferase-like"/>
    <property type="match status" value="1"/>
</dbReference>
<keyword evidence="2" id="KW-0238">DNA-binding</keyword>
<evidence type="ECO:0000256" key="3">
    <source>
        <dbReference type="ARBA" id="ARBA00023163"/>
    </source>
</evidence>
<dbReference type="Proteomes" id="UP000077667">
    <property type="component" value="Chromosome"/>
</dbReference>
<dbReference type="OrthoDB" id="9797223at2"/>
<dbReference type="Gene3D" id="1.10.10.10">
    <property type="entry name" value="Winged helix-like DNA-binding domain superfamily/Winged helix DNA-binding domain"/>
    <property type="match status" value="1"/>
</dbReference>
<keyword evidence="3" id="KW-0804">Transcription</keyword>
<dbReference type="PANTHER" id="PTHR30363">
    <property type="entry name" value="HTH-TYPE TRANSCRIPTIONAL REGULATOR SRLR-RELATED"/>
    <property type="match status" value="1"/>
</dbReference>
<dbReference type="SMART" id="SM01134">
    <property type="entry name" value="DeoRC"/>
    <property type="match status" value="1"/>
</dbReference>
<dbReference type="Gene3D" id="3.40.50.1360">
    <property type="match status" value="1"/>
</dbReference>
<evidence type="ECO:0000313" key="6">
    <source>
        <dbReference type="Proteomes" id="UP000077667"/>
    </source>
</evidence>
<dbReference type="Pfam" id="PF08220">
    <property type="entry name" value="HTH_DeoR"/>
    <property type="match status" value="1"/>
</dbReference>
<name>A0A1A9HYY4_9BACT</name>
<organism evidence="5 6">
    <name type="scientific">Niabella ginsenosidivorans</name>
    <dbReference type="NCBI Taxonomy" id="1176587"/>
    <lineage>
        <taxon>Bacteria</taxon>
        <taxon>Pseudomonadati</taxon>
        <taxon>Bacteroidota</taxon>
        <taxon>Chitinophagia</taxon>
        <taxon>Chitinophagales</taxon>
        <taxon>Chitinophagaceae</taxon>
        <taxon>Niabella</taxon>
    </lineage>
</organism>
<dbReference type="SMART" id="SM00420">
    <property type="entry name" value="HTH_DEOR"/>
    <property type="match status" value="1"/>
</dbReference>
<accession>A0A1A9HYY4</accession>
<evidence type="ECO:0000259" key="4">
    <source>
        <dbReference type="PROSITE" id="PS51000"/>
    </source>
</evidence>
<feature type="domain" description="HTH deoR-type" evidence="4">
    <location>
        <begin position="6"/>
        <end position="61"/>
    </location>
</feature>
<sequence length="256" mass="27991">MATRTITERHEYILNKINKKGKLSIDDLASEMKVSGVTIRKDLKMLEEKNLLFRTKGGASITNPYAGDKSINEKEFINIDEKKRIAKAALGLIKNADSIMIGSGTTAFTLSTVLHPQNKITVITPALKVGLELSNRNNVEVLQLGGIIRPNSSSVAGGYALHTLDDISCELLFLGVDGIDLDHGATISNLTEATLNRKMIDTAQTLILLADSSKFNRRGVAKICSIEQVNYIVTDDKIPAHLVNQFEDKGIKMIIS</sequence>
<keyword evidence="6" id="KW-1185">Reference proteome</keyword>
<dbReference type="GO" id="GO:0003677">
    <property type="term" value="F:DNA binding"/>
    <property type="evidence" value="ECO:0007669"/>
    <property type="project" value="UniProtKB-KW"/>
</dbReference>
<dbReference type="PROSITE" id="PS51000">
    <property type="entry name" value="HTH_DEOR_2"/>
    <property type="match status" value="1"/>
</dbReference>
<dbReference type="STRING" id="1176587.A8C56_04260"/>